<evidence type="ECO:0000256" key="1">
    <source>
        <dbReference type="SAM" id="MobiDB-lite"/>
    </source>
</evidence>
<dbReference type="AlphaFoldDB" id="A0A432MIH9"/>
<evidence type="ECO:0000313" key="3">
    <source>
        <dbReference type="Proteomes" id="UP000280296"/>
    </source>
</evidence>
<proteinExistence type="predicted"/>
<keyword evidence="3" id="KW-1185">Reference proteome</keyword>
<reference evidence="2 3" key="1">
    <citation type="submission" date="2018-12" db="EMBL/GenBank/DDBJ databases">
        <authorList>
            <person name="Toschakov S.V."/>
        </authorList>
    </citation>
    <scope>NUCLEOTIDE SEQUENCE [LARGE SCALE GENOMIC DNA]</scope>
    <source>
        <strain evidence="2 3">GM2012</strain>
    </source>
</reference>
<dbReference type="RefSeq" id="WP_126726078.1">
    <property type="nucleotide sequence ID" value="NZ_RYZH01000025.1"/>
</dbReference>
<name>A0A432MIH9_9BACT</name>
<comment type="caution">
    <text evidence="2">The sequence shown here is derived from an EMBL/GenBank/DDBJ whole genome shotgun (WGS) entry which is preliminary data.</text>
</comment>
<gene>
    <name evidence="2" type="ORF">TsocGM_13930</name>
</gene>
<protein>
    <submittedName>
        <fullName evidence="2">Uncharacterized protein</fullName>
    </submittedName>
</protein>
<organism evidence="2 3">
    <name type="scientific">Tautonia sociabilis</name>
    <dbReference type="NCBI Taxonomy" id="2080755"/>
    <lineage>
        <taxon>Bacteria</taxon>
        <taxon>Pseudomonadati</taxon>
        <taxon>Planctomycetota</taxon>
        <taxon>Planctomycetia</taxon>
        <taxon>Isosphaerales</taxon>
        <taxon>Isosphaeraceae</taxon>
        <taxon>Tautonia</taxon>
    </lineage>
</organism>
<reference evidence="2 3" key="2">
    <citation type="submission" date="2019-01" db="EMBL/GenBank/DDBJ databases">
        <title>Tautonia sociabilis, a novel thermotolerant planctomycete of Isosphaeraceae family, isolated from a 4000 m deep subterranean habitat.</title>
        <authorList>
            <person name="Kovaleva O.L."/>
            <person name="Elcheninov A.G."/>
            <person name="Van Heerden E."/>
            <person name="Toshchakov S.V."/>
            <person name="Novikov A."/>
            <person name="Bonch-Osmolovskaya E.A."/>
            <person name="Kublanov I.V."/>
        </authorList>
    </citation>
    <scope>NUCLEOTIDE SEQUENCE [LARGE SCALE GENOMIC DNA]</scope>
    <source>
        <strain evidence="2 3">GM2012</strain>
    </source>
</reference>
<dbReference type="Proteomes" id="UP000280296">
    <property type="component" value="Unassembled WGS sequence"/>
</dbReference>
<dbReference type="PROSITE" id="PS51257">
    <property type="entry name" value="PROKAR_LIPOPROTEIN"/>
    <property type="match status" value="1"/>
</dbReference>
<feature type="region of interest" description="Disordered" evidence="1">
    <location>
        <begin position="217"/>
        <end position="237"/>
    </location>
</feature>
<sequence length="307" mass="30650">MIPPRASLGPALLLSACVLLVGPGTARANLGLGFTKYSMHHKLGSLGVPSVSTSIVAVTPTMAIAPSMGVSTFVPQAVPYVSTHSMSIASPIMATSPMVLTAPMAAPVAMVPMVGGSSAQAGLASAQSATSALGAAAASSYPIASSYVLVPTTFGGYQGASYGGANPQFIGVGDVISIIRLIRDIGGAIGGGGSEGTPAPGGNQEVTIRIIVEVQQPGAASSEPSPSDPGASAVQLQEGDRISESLGASTVRIERNGQTLEARKDNPGLQVGDVIEKVGGKAGDEVRLYTVRRGGDRVDLRADGSAS</sequence>
<evidence type="ECO:0000313" key="2">
    <source>
        <dbReference type="EMBL" id="RUL87172.1"/>
    </source>
</evidence>
<accession>A0A432MIH9</accession>
<dbReference type="EMBL" id="RYZH01000025">
    <property type="protein sequence ID" value="RUL87172.1"/>
    <property type="molecule type" value="Genomic_DNA"/>
</dbReference>